<proteinExistence type="predicted"/>
<evidence type="ECO:0000313" key="3">
    <source>
        <dbReference type="Proteomes" id="UP000265354"/>
    </source>
</evidence>
<dbReference type="Proteomes" id="UP000265354">
    <property type="component" value="Unassembled WGS sequence"/>
</dbReference>
<gene>
    <name evidence="2" type="ORF">SSP531S_41330</name>
</gene>
<accession>A0A388T154</accession>
<comment type="caution">
    <text evidence="2">The sequence shown here is derived from an EMBL/GenBank/DDBJ whole genome shotgun (WGS) entry which is preliminary data.</text>
</comment>
<dbReference type="AlphaFoldDB" id="A0A388T154"/>
<evidence type="ECO:0000313" key="2">
    <source>
        <dbReference type="EMBL" id="GBQ02673.1"/>
    </source>
</evidence>
<dbReference type="EMBL" id="BGZL01000012">
    <property type="protein sequence ID" value="GBQ02673.1"/>
    <property type="molecule type" value="Genomic_DNA"/>
</dbReference>
<feature type="region of interest" description="Disordered" evidence="1">
    <location>
        <begin position="80"/>
        <end position="102"/>
    </location>
</feature>
<evidence type="ECO:0000256" key="1">
    <source>
        <dbReference type="SAM" id="MobiDB-lite"/>
    </source>
</evidence>
<protein>
    <submittedName>
        <fullName evidence="2">Uncharacterized protein</fullName>
    </submittedName>
</protein>
<organism evidence="2 3">
    <name type="scientific">Streptomyces spongiicola</name>
    <dbReference type="NCBI Taxonomy" id="1690221"/>
    <lineage>
        <taxon>Bacteria</taxon>
        <taxon>Bacillati</taxon>
        <taxon>Actinomycetota</taxon>
        <taxon>Actinomycetes</taxon>
        <taxon>Kitasatosporales</taxon>
        <taxon>Streptomycetaceae</taxon>
        <taxon>Streptomyces</taxon>
    </lineage>
</organism>
<reference evidence="2 3" key="1">
    <citation type="submission" date="2018-07" db="EMBL/GenBank/DDBJ databases">
        <title>Whole Genome Shotgun Sequence of Streptomyces spongiicola strain 531S.</title>
        <authorList>
            <person name="Dohra H."/>
            <person name="Kodani S."/>
        </authorList>
    </citation>
    <scope>NUCLEOTIDE SEQUENCE [LARGE SCALE GENOMIC DNA]</scope>
    <source>
        <strain evidence="2 3">531S</strain>
    </source>
</reference>
<name>A0A388T154_9ACTN</name>
<sequence length="102" mass="11078">MDSLRAAPEQPSSGCRAAAEGLRAVSGARGDGTFTVVAAKRDVAMLLEGPPERLLTPPLNAMRTTLHPEGLAPRIRDLRDWCGHPQRRPGRNARSPRFARGR</sequence>